<accession>A0A194PZR4</accession>
<proteinExistence type="predicted"/>
<evidence type="ECO:0000313" key="3">
    <source>
        <dbReference type="Proteomes" id="UP000053268"/>
    </source>
</evidence>
<feature type="signal peptide" evidence="1">
    <location>
        <begin position="1"/>
        <end position="20"/>
    </location>
</feature>
<dbReference type="AlphaFoldDB" id="A0A194PZR4"/>
<feature type="chain" id="PRO_5008263886" evidence="1">
    <location>
        <begin position="21"/>
        <end position="183"/>
    </location>
</feature>
<reference evidence="2 3" key="1">
    <citation type="journal article" date="2015" name="Nat. Commun.">
        <title>Outbred genome sequencing and CRISPR/Cas9 gene editing in butterflies.</title>
        <authorList>
            <person name="Li X."/>
            <person name="Fan D."/>
            <person name="Zhang W."/>
            <person name="Liu G."/>
            <person name="Zhang L."/>
            <person name="Zhao L."/>
            <person name="Fang X."/>
            <person name="Chen L."/>
            <person name="Dong Y."/>
            <person name="Chen Y."/>
            <person name="Ding Y."/>
            <person name="Zhao R."/>
            <person name="Feng M."/>
            <person name="Zhu Y."/>
            <person name="Feng Y."/>
            <person name="Jiang X."/>
            <person name="Zhu D."/>
            <person name="Xiang H."/>
            <person name="Feng X."/>
            <person name="Li S."/>
            <person name="Wang J."/>
            <person name="Zhang G."/>
            <person name="Kronforst M.R."/>
            <person name="Wang W."/>
        </authorList>
    </citation>
    <scope>NUCLEOTIDE SEQUENCE [LARGE SCALE GENOMIC DNA]</scope>
    <source>
        <strain evidence="2">Ya'a_city_454_Px</strain>
        <tissue evidence="2">Whole body</tissue>
    </source>
</reference>
<keyword evidence="1" id="KW-0732">Signal</keyword>
<evidence type="ECO:0000313" key="2">
    <source>
        <dbReference type="EMBL" id="KPI98234.1"/>
    </source>
</evidence>
<dbReference type="Proteomes" id="UP000053268">
    <property type="component" value="Unassembled WGS sequence"/>
</dbReference>
<keyword evidence="3" id="KW-1185">Reference proteome</keyword>
<sequence length="183" mass="21267">MAWSKSITLLLVCLLSIVLCNPVRRSPDLEARRRSADRNMIRFGRSYPHEATAAEIRESLQRPTRRGNSFLRFGRSQPLTFTTDDLISLLRSYEEDNDSPAKRVSNFVRLGRDSKFIRLGRSVDDEKTYEQNTDLYVNGNPQRKNRARDSFVRLGRDSEDVIETEEVLDERRKRSVEGDDCHT</sequence>
<name>A0A194PZR4_PAPXU</name>
<protein>
    <submittedName>
        <fullName evidence="2">FMRFamide-related peptide</fullName>
    </submittedName>
</protein>
<gene>
    <name evidence="2" type="ORF">RR46_09450</name>
</gene>
<organism evidence="2 3">
    <name type="scientific">Papilio xuthus</name>
    <name type="common">Asian swallowtail butterfly</name>
    <dbReference type="NCBI Taxonomy" id="66420"/>
    <lineage>
        <taxon>Eukaryota</taxon>
        <taxon>Metazoa</taxon>
        <taxon>Ecdysozoa</taxon>
        <taxon>Arthropoda</taxon>
        <taxon>Hexapoda</taxon>
        <taxon>Insecta</taxon>
        <taxon>Pterygota</taxon>
        <taxon>Neoptera</taxon>
        <taxon>Endopterygota</taxon>
        <taxon>Lepidoptera</taxon>
        <taxon>Glossata</taxon>
        <taxon>Ditrysia</taxon>
        <taxon>Papilionoidea</taxon>
        <taxon>Papilionidae</taxon>
        <taxon>Papilioninae</taxon>
        <taxon>Papilio</taxon>
    </lineage>
</organism>
<evidence type="ECO:0000256" key="1">
    <source>
        <dbReference type="SAM" id="SignalP"/>
    </source>
</evidence>
<dbReference type="STRING" id="66420.A0A194PZR4"/>
<dbReference type="EMBL" id="KQ459585">
    <property type="protein sequence ID" value="KPI98234.1"/>
    <property type="molecule type" value="Genomic_DNA"/>
</dbReference>